<sequence>MFKRNMGAKAPQKEQQPAAQTTLSVMEGFLCRFLEGCVRGICDVFIETISHPVLAGLLRYIKIIGPVYVPKIYAHYRHPQPTNQ</sequence>
<dbReference type="OrthoDB" id="10341178at2759"/>
<evidence type="ECO:0000313" key="2">
    <source>
        <dbReference type="Proteomes" id="UP000444721"/>
    </source>
</evidence>
<dbReference type="GeneID" id="68120710"/>
<dbReference type="AlphaFoldDB" id="A0A6A5C065"/>
<dbReference type="VEuPathDB" id="AmoebaDB:FDP41_013495"/>
<reference evidence="1 2" key="1">
    <citation type="journal article" date="2019" name="Sci. Rep.">
        <title>Nanopore sequencing improves the draft genome of the human pathogenic amoeba Naegleria fowleri.</title>
        <authorList>
            <person name="Liechti N."/>
            <person name="Schurch N."/>
            <person name="Bruggmann R."/>
            <person name="Wittwer M."/>
        </authorList>
    </citation>
    <scope>NUCLEOTIDE SEQUENCE [LARGE SCALE GENOMIC DNA]</scope>
    <source>
        <strain evidence="1 2">ATCC 30894</strain>
    </source>
</reference>
<dbReference type="Proteomes" id="UP000444721">
    <property type="component" value="Unassembled WGS sequence"/>
</dbReference>
<gene>
    <name evidence="1" type="ORF">FDP41_013495</name>
</gene>
<dbReference type="RefSeq" id="XP_044564994.1">
    <property type="nucleotide sequence ID" value="XM_044704131.1"/>
</dbReference>
<comment type="caution">
    <text evidence="1">The sequence shown here is derived from an EMBL/GenBank/DDBJ whole genome shotgun (WGS) entry which is preliminary data.</text>
</comment>
<proteinExistence type="predicted"/>
<name>A0A6A5C065_NAEFO</name>
<protein>
    <submittedName>
        <fullName evidence="1">Uncharacterized protein</fullName>
    </submittedName>
</protein>
<evidence type="ECO:0000313" key="1">
    <source>
        <dbReference type="EMBL" id="KAF0980281.1"/>
    </source>
</evidence>
<dbReference type="EMBL" id="VFQX01000019">
    <property type="protein sequence ID" value="KAF0980281.1"/>
    <property type="molecule type" value="Genomic_DNA"/>
</dbReference>
<organism evidence="1 2">
    <name type="scientific">Naegleria fowleri</name>
    <name type="common">Brain eating amoeba</name>
    <dbReference type="NCBI Taxonomy" id="5763"/>
    <lineage>
        <taxon>Eukaryota</taxon>
        <taxon>Discoba</taxon>
        <taxon>Heterolobosea</taxon>
        <taxon>Tetramitia</taxon>
        <taxon>Eutetramitia</taxon>
        <taxon>Vahlkampfiidae</taxon>
        <taxon>Naegleria</taxon>
    </lineage>
</organism>
<keyword evidence="2" id="KW-1185">Reference proteome</keyword>
<accession>A0A6A5C065</accession>